<evidence type="ECO:0000313" key="1">
    <source>
        <dbReference type="EMBL" id="CAG9579648.1"/>
    </source>
</evidence>
<sequence>MLSLSVKYQVAHACVTPPQARPSTTINAGVAFHLELVALRAHQSFNFDASRTLLPATMMIKKVALIVAMVVALVCLAEAREEGPHDMADALRMLQELDRLYTQASRPRIDRRDVADGDRVDPDLLDRAVRLLQLQKLDRIYSYHTRPRFGKRSDAFANWAKDLEKPDIPAWLAYARRR</sequence>
<dbReference type="OrthoDB" id="8181631at2759"/>
<keyword evidence="2" id="KW-1185">Reference proteome</keyword>
<proteinExistence type="predicted"/>
<name>A0A8J2R745_9NEOP</name>
<dbReference type="AlphaFoldDB" id="A0A8J2R745"/>
<comment type="caution">
    <text evidence="1">The sequence shown here is derived from an EMBL/GenBank/DDBJ whole genome shotgun (WGS) entry which is preliminary data.</text>
</comment>
<gene>
    <name evidence="1" type="ORF">DCHRY22_LOCUS13244</name>
</gene>
<organism evidence="1 2">
    <name type="scientific">Danaus chrysippus</name>
    <name type="common">African queen</name>
    <dbReference type="NCBI Taxonomy" id="151541"/>
    <lineage>
        <taxon>Eukaryota</taxon>
        <taxon>Metazoa</taxon>
        <taxon>Ecdysozoa</taxon>
        <taxon>Arthropoda</taxon>
        <taxon>Hexapoda</taxon>
        <taxon>Insecta</taxon>
        <taxon>Pterygota</taxon>
        <taxon>Neoptera</taxon>
        <taxon>Endopterygota</taxon>
        <taxon>Lepidoptera</taxon>
        <taxon>Glossata</taxon>
        <taxon>Ditrysia</taxon>
        <taxon>Papilionoidea</taxon>
        <taxon>Nymphalidae</taxon>
        <taxon>Danainae</taxon>
        <taxon>Danaini</taxon>
        <taxon>Danaina</taxon>
        <taxon>Danaus</taxon>
        <taxon>Anosia</taxon>
    </lineage>
</organism>
<accession>A0A8J2R745</accession>
<dbReference type="EMBL" id="CAKASE010000079">
    <property type="protein sequence ID" value="CAG9579648.1"/>
    <property type="molecule type" value="Genomic_DNA"/>
</dbReference>
<dbReference type="Proteomes" id="UP000789524">
    <property type="component" value="Unassembled WGS sequence"/>
</dbReference>
<evidence type="ECO:0000313" key="2">
    <source>
        <dbReference type="Proteomes" id="UP000789524"/>
    </source>
</evidence>
<reference evidence="1" key="1">
    <citation type="submission" date="2021-09" db="EMBL/GenBank/DDBJ databases">
        <authorList>
            <person name="Martin H S."/>
        </authorList>
    </citation>
    <scope>NUCLEOTIDE SEQUENCE</scope>
</reference>
<protein>
    <submittedName>
        <fullName evidence="1">(African queen) hypothetical protein</fullName>
    </submittedName>
</protein>